<dbReference type="CDD" id="cd08998">
    <property type="entry name" value="GH43_Arb43a-like"/>
    <property type="match status" value="1"/>
</dbReference>
<feature type="site" description="Important for catalytic activity, responsible for pKa modulation of the active site Glu and correct orientation of both the proton donor and substrate" evidence="8">
    <location>
        <position position="173"/>
    </location>
</feature>
<dbReference type="Pfam" id="PF04616">
    <property type="entry name" value="Glyco_hydro_43"/>
    <property type="match status" value="1"/>
</dbReference>
<dbReference type="InterPro" id="IPR006710">
    <property type="entry name" value="Glyco_hydro_43"/>
</dbReference>
<dbReference type="InterPro" id="IPR023296">
    <property type="entry name" value="Glyco_hydro_beta-prop_sf"/>
</dbReference>
<dbReference type="PANTHER" id="PTHR43301">
    <property type="entry name" value="ARABINAN ENDO-1,5-ALPHA-L-ARABINOSIDASE"/>
    <property type="match status" value="1"/>
</dbReference>
<organism evidence="10 11">
    <name type="scientific">Blastopirellula marina</name>
    <dbReference type="NCBI Taxonomy" id="124"/>
    <lineage>
        <taxon>Bacteria</taxon>
        <taxon>Pseudomonadati</taxon>
        <taxon>Planctomycetota</taxon>
        <taxon>Planctomycetia</taxon>
        <taxon>Pirellulales</taxon>
        <taxon>Pirellulaceae</taxon>
        <taxon>Blastopirellula</taxon>
    </lineage>
</organism>
<protein>
    <submittedName>
        <fullName evidence="10">Arabinan endo-1,5-alpha-L-arabinosidase</fullName>
    </submittedName>
</protein>
<evidence type="ECO:0000256" key="4">
    <source>
        <dbReference type="ARBA" id="ARBA00023295"/>
    </source>
</evidence>
<dbReference type="PANTHER" id="PTHR43301:SF3">
    <property type="entry name" value="ARABINAN ENDO-1,5-ALPHA-L-ARABINOSIDASE A-RELATED"/>
    <property type="match status" value="1"/>
</dbReference>
<name>A0A2S8GN68_9BACT</name>
<feature type="binding site" evidence="7">
    <location>
        <position position="53"/>
    </location>
    <ligand>
        <name>substrate</name>
    </ligand>
</feature>
<evidence type="ECO:0000313" key="10">
    <source>
        <dbReference type="EMBL" id="PQO45886.1"/>
    </source>
</evidence>
<dbReference type="InterPro" id="IPR050727">
    <property type="entry name" value="GH43_arabinanases"/>
</dbReference>
<dbReference type="Proteomes" id="UP000237819">
    <property type="component" value="Unassembled WGS sequence"/>
</dbReference>
<dbReference type="PIRSF" id="PIRSF026534">
    <property type="entry name" value="Endo_alpha-L-arabinosidase"/>
    <property type="match status" value="1"/>
</dbReference>
<dbReference type="AlphaFoldDB" id="A0A2S8GN68"/>
<gene>
    <name evidence="10" type="ORF">C5Y93_11565</name>
</gene>
<dbReference type="GO" id="GO:0031222">
    <property type="term" value="P:arabinan catabolic process"/>
    <property type="evidence" value="ECO:0007669"/>
    <property type="project" value="UniProtKB-UniPathway"/>
</dbReference>
<evidence type="ECO:0000256" key="8">
    <source>
        <dbReference type="PIRSR" id="PIRSR026534-3"/>
    </source>
</evidence>
<reference evidence="10 11" key="1">
    <citation type="submission" date="2018-02" db="EMBL/GenBank/DDBJ databases">
        <title>Comparative genomes isolates from brazilian mangrove.</title>
        <authorList>
            <person name="Araujo J.E."/>
            <person name="Taketani R.G."/>
            <person name="Silva M.C.P."/>
            <person name="Loureco M.V."/>
            <person name="Andreote F.D."/>
        </authorList>
    </citation>
    <scope>NUCLEOTIDE SEQUENCE [LARGE SCALE GENOMIC DNA]</scope>
    <source>
        <strain evidence="10 11">Nap-Phe MGV</strain>
    </source>
</reference>
<feature type="site" description="Important for substrate recognition" evidence="8">
    <location>
        <position position="294"/>
    </location>
</feature>
<evidence type="ECO:0000256" key="3">
    <source>
        <dbReference type="ARBA" id="ARBA00022801"/>
    </source>
</evidence>
<evidence type="ECO:0000256" key="6">
    <source>
        <dbReference type="PIRSR" id="PIRSR026534-1"/>
    </source>
</evidence>
<feature type="binding site" evidence="7">
    <location>
        <position position="131"/>
    </location>
    <ligand>
        <name>substrate</name>
    </ligand>
</feature>
<comment type="pathway">
    <text evidence="1 5">Glycan metabolism; L-arabinan degradation.</text>
</comment>
<dbReference type="Gene3D" id="2.115.10.20">
    <property type="entry name" value="Glycosyl hydrolase domain, family 43"/>
    <property type="match status" value="1"/>
</dbReference>
<feature type="binding site" evidence="7">
    <location>
        <begin position="170"/>
        <end position="173"/>
    </location>
    <ligand>
        <name>substrate</name>
    </ligand>
</feature>
<comment type="similarity">
    <text evidence="2 5">Belongs to the glycosyl hydrolase 43 family.</text>
</comment>
<feature type="active site" description="Proton donor" evidence="6">
    <location>
        <position position="224"/>
    </location>
</feature>
<sequence length="338" mass="37780">MHWESLTLRNYALMLLAVAVLSGANGDGQEPSAPDSPTALLQQRGKREISVHDPSSIVNCDGEYWCFSTGNGVSAWRSTDLQTWKRGPRVFAEMPAWVTDVVPDQRGHFWAPDVIRLGDRYLLYYSVSSFGKNTSAIALATNSTLNPDDPAYRWTDEGIVIQSNRGDNFNAIDPAVIRTDAGELWMSFGSFWSGIQLIQLDPQTGLRMNADEPIRKIASDREIEAPHIYQHGDWYYLFVNWGKCCRGVDSTYNIRVGRSRKITGPYLDKAGVDLAAGGGTLLLQSDGPFIGPGHANVLREGDRYLLSCHFYDGTRRGRSMLSIQELIWTDDGWPEVKR</sequence>
<evidence type="ECO:0000256" key="1">
    <source>
        <dbReference type="ARBA" id="ARBA00004834"/>
    </source>
</evidence>
<evidence type="ECO:0000256" key="7">
    <source>
        <dbReference type="PIRSR" id="PIRSR026534-2"/>
    </source>
</evidence>
<keyword evidence="3 5" id="KW-0378">Hydrolase</keyword>
<dbReference type="UniPathway" id="UPA00667"/>
<feature type="active site" description="Proton acceptor" evidence="6">
    <location>
        <position position="53"/>
    </location>
</feature>
<evidence type="ECO:0000256" key="5">
    <source>
        <dbReference type="PIRNR" id="PIRNR026534"/>
    </source>
</evidence>
<evidence type="ECO:0000313" key="11">
    <source>
        <dbReference type="Proteomes" id="UP000237819"/>
    </source>
</evidence>
<accession>A0A2S8GN68</accession>
<dbReference type="EMBL" id="PUHZ01000012">
    <property type="protein sequence ID" value="PQO45886.1"/>
    <property type="molecule type" value="Genomic_DNA"/>
</dbReference>
<evidence type="ECO:0000256" key="2">
    <source>
        <dbReference type="ARBA" id="ARBA00009865"/>
    </source>
</evidence>
<evidence type="ECO:0000256" key="9">
    <source>
        <dbReference type="SAM" id="MobiDB-lite"/>
    </source>
</evidence>
<feature type="region of interest" description="Disordered" evidence="9">
    <location>
        <begin position="26"/>
        <end position="45"/>
    </location>
</feature>
<feature type="binding site" evidence="7">
    <location>
        <begin position="190"/>
        <end position="192"/>
    </location>
    <ligand>
        <name>substrate</name>
    </ligand>
</feature>
<dbReference type="GO" id="GO:0046558">
    <property type="term" value="F:arabinan endo-1,5-alpha-L-arabinosidase activity"/>
    <property type="evidence" value="ECO:0007669"/>
    <property type="project" value="InterPro"/>
</dbReference>
<dbReference type="InterPro" id="IPR016840">
    <property type="entry name" value="Glyco_hydro_43_endo_a_Ara-ase"/>
</dbReference>
<dbReference type="SUPFAM" id="SSF75005">
    <property type="entry name" value="Arabinanase/levansucrase/invertase"/>
    <property type="match status" value="1"/>
</dbReference>
<keyword evidence="4 5" id="KW-0326">Glycosidase</keyword>
<proteinExistence type="inferred from homology"/>
<comment type="caution">
    <text evidence="10">The sequence shown here is derived from an EMBL/GenBank/DDBJ whole genome shotgun (WGS) entry which is preliminary data.</text>
</comment>